<evidence type="ECO:0000256" key="1">
    <source>
        <dbReference type="ARBA" id="ARBA00004651"/>
    </source>
</evidence>
<comment type="subcellular location">
    <subcellularLocation>
        <location evidence="1">Cell membrane</location>
        <topology evidence="1">Multi-pass membrane protein</topology>
    </subcellularLocation>
</comment>
<dbReference type="SUPFAM" id="SSF58104">
    <property type="entry name" value="Methyl-accepting chemotaxis protein (MCP) signaling domain"/>
    <property type="match status" value="1"/>
</dbReference>
<evidence type="ECO:0000256" key="7">
    <source>
        <dbReference type="ARBA" id="ARBA00029447"/>
    </source>
</evidence>
<keyword evidence="8" id="KW-0807">Transducer</keyword>
<dbReference type="RefSeq" id="WP_345061908.1">
    <property type="nucleotide sequence ID" value="NZ_BAABEX010000007.1"/>
</dbReference>
<dbReference type="PANTHER" id="PTHR43531:SF14">
    <property type="entry name" value="METHYL-ACCEPTING CHEMOTAXIS PROTEIN I-RELATED"/>
    <property type="match status" value="1"/>
</dbReference>
<keyword evidence="9" id="KW-0175">Coiled coil</keyword>
<dbReference type="InterPro" id="IPR051310">
    <property type="entry name" value="MCP_chemotaxis"/>
</dbReference>
<feature type="coiled-coil region" evidence="9">
    <location>
        <begin position="138"/>
        <end position="175"/>
    </location>
</feature>
<feature type="domain" description="Methyl-accepting transducer" evidence="11">
    <location>
        <begin position="119"/>
        <end position="348"/>
    </location>
</feature>
<proteinExistence type="inferred from homology"/>
<dbReference type="PRINTS" id="PR00260">
    <property type="entry name" value="CHEMTRNSDUCR"/>
</dbReference>
<evidence type="ECO:0000256" key="2">
    <source>
        <dbReference type="ARBA" id="ARBA00022475"/>
    </source>
</evidence>
<dbReference type="EMBL" id="BAABEX010000007">
    <property type="protein sequence ID" value="GAA4421460.1"/>
    <property type="molecule type" value="Genomic_DNA"/>
</dbReference>
<comment type="similarity">
    <text evidence="7">Belongs to the methyl-accepting chemotaxis (MCP) protein family.</text>
</comment>
<feature type="transmembrane region" description="Helical" evidence="10">
    <location>
        <begin position="45"/>
        <end position="68"/>
    </location>
</feature>
<dbReference type="Gene3D" id="1.10.287.950">
    <property type="entry name" value="Methyl-accepting chemotaxis protein"/>
    <property type="match status" value="1"/>
</dbReference>
<evidence type="ECO:0000256" key="8">
    <source>
        <dbReference type="PROSITE-ProRule" id="PRU00284"/>
    </source>
</evidence>
<protein>
    <recommendedName>
        <fullName evidence="15">Chemotaxis protein</fullName>
    </recommendedName>
</protein>
<keyword evidence="14" id="KW-1185">Reference proteome</keyword>
<name>A0ABP8L367_9BURK</name>
<keyword evidence="5 10" id="KW-1133">Transmembrane helix</keyword>
<dbReference type="PANTHER" id="PTHR43531">
    <property type="entry name" value="PROTEIN ICFG"/>
    <property type="match status" value="1"/>
</dbReference>
<keyword evidence="4 10" id="KW-0812">Transmembrane</keyword>
<dbReference type="Proteomes" id="UP001501788">
    <property type="component" value="Unassembled WGS sequence"/>
</dbReference>
<keyword evidence="2" id="KW-1003">Cell membrane</keyword>
<dbReference type="InterPro" id="IPR004090">
    <property type="entry name" value="Chemotax_Me-accpt_rcpt"/>
</dbReference>
<dbReference type="PROSITE" id="PS50885">
    <property type="entry name" value="HAMP"/>
    <property type="match status" value="1"/>
</dbReference>
<gene>
    <name evidence="13" type="ORF">GCM10023090_10590</name>
</gene>
<evidence type="ECO:0000259" key="11">
    <source>
        <dbReference type="PROSITE" id="PS50111"/>
    </source>
</evidence>
<evidence type="ECO:0000259" key="12">
    <source>
        <dbReference type="PROSITE" id="PS50885"/>
    </source>
</evidence>
<dbReference type="InterPro" id="IPR004089">
    <property type="entry name" value="MCPsignal_dom"/>
</dbReference>
<dbReference type="Pfam" id="PF00015">
    <property type="entry name" value="MCPsignal"/>
    <property type="match status" value="1"/>
</dbReference>
<feature type="transmembrane region" description="Helical" evidence="10">
    <location>
        <begin position="21"/>
        <end position="39"/>
    </location>
</feature>
<dbReference type="CDD" id="cd11386">
    <property type="entry name" value="MCP_signal"/>
    <property type="match status" value="1"/>
</dbReference>
<reference evidence="14" key="1">
    <citation type="journal article" date="2019" name="Int. J. Syst. Evol. Microbiol.">
        <title>The Global Catalogue of Microorganisms (GCM) 10K type strain sequencing project: providing services to taxonomists for standard genome sequencing and annotation.</title>
        <authorList>
            <consortium name="The Broad Institute Genomics Platform"/>
            <consortium name="The Broad Institute Genome Sequencing Center for Infectious Disease"/>
            <person name="Wu L."/>
            <person name="Ma J."/>
        </authorList>
    </citation>
    <scope>NUCLEOTIDE SEQUENCE [LARGE SCALE GENOMIC DNA]</scope>
    <source>
        <strain evidence="14">JCM 31890</strain>
    </source>
</reference>
<evidence type="ECO:0000256" key="5">
    <source>
        <dbReference type="ARBA" id="ARBA00022989"/>
    </source>
</evidence>
<dbReference type="SMART" id="SM00283">
    <property type="entry name" value="MA"/>
    <property type="match status" value="1"/>
</dbReference>
<sequence length="496" mass="52616">MNPTTPWNPGPMLMRRLALPYKLLSCAGGSLLAIGAAWWPLAWPWVLVLVVLTLYLLWSVQATVSADLRTVAQAMQRATQGDLSVRAQLQAQDEVGQLGALLDGMTLTLSSLVADIRSNAALVAYAGGVLASGSRSLSDRTEQQAANLEQTAASVEELSSTVQNAAHTAAEADQQASQVRSAADAGAQAMARAVDSVQGIQQDARRMTEIIGVIDSIAFQTNILALNAAVEAARAGEQGRGFAVVASEVRTLAQRSGDAAREIRQLIQATVGQVESSAGQIRSAGDGIAAMAHGIRSMAASMSEISRSSSEQSSGLREITTAVQQLDQITQQNAQMVGEAVEQAVALEHRAANLSRAVAAFRLQQGTADEAVALVERAVQLSRTAGREQFLRSITDKSQPFHDRDMYVFVLDQAGTYRAFGGNAAKVGTRVQDIPGIAGDRLVRDIVAQGDRGPGWVEYDITNPATRAVQTKMSFVQRVGEDLYVGCGVYKSLAAR</sequence>
<evidence type="ECO:0000256" key="10">
    <source>
        <dbReference type="SAM" id="Phobius"/>
    </source>
</evidence>
<evidence type="ECO:0000256" key="6">
    <source>
        <dbReference type="ARBA" id="ARBA00023136"/>
    </source>
</evidence>
<dbReference type="InterPro" id="IPR033480">
    <property type="entry name" value="sCache_2"/>
</dbReference>
<dbReference type="SMART" id="SM00304">
    <property type="entry name" value="HAMP"/>
    <property type="match status" value="1"/>
</dbReference>
<evidence type="ECO:0000256" key="9">
    <source>
        <dbReference type="SAM" id="Coils"/>
    </source>
</evidence>
<dbReference type="PROSITE" id="PS50111">
    <property type="entry name" value="CHEMOTAXIS_TRANSDUC_2"/>
    <property type="match status" value="1"/>
</dbReference>
<evidence type="ECO:0008006" key="15">
    <source>
        <dbReference type="Google" id="ProtNLM"/>
    </source>
</evidence>
<evidence type="ECO:0000313" key="13">
    <source>
        <dbReference type="EMBL" id="GAA4421460.1"/>
    </source>
</evidence>
<comment type="caution">
    <text evidence="13">The sequence shown here is derived from an EMBL/GenBank/DDBJ whole genome shotgun (WGS) entry which is preliminary data.</text>
</comment>
<keyword evidence="6 10" id="KW-0472">Membrane</keyword>
<dbReference type="InterPro" id="IPR003660">
    <property type="entry name" value="HAMP_dom"/>
</dbReference>
<evidence type="ECO:0000256" key="4">
    <source>
        <dbReference type="ARBA" id="ARBA00022692"/>
    </source>
</evidence>
<dbReference type="Pfam" id="PF00672">
    <property type="entry name" value="HAMP"/>
    <property type="match status" value="1"/>
</dbReference>
<feature type="domain" description="HAMP" evidence="12">
    <location>
        <begin position="62"/>
        <end position="114"/>
    </location>
</feature>
<organism evidence="13 14">
    <name type="scientific">Acidovorax lacteus</name>
    <dbReference type="NCBI Taxonomy" id="1924988"/>
    <lineage>
        <taxon>Bacteria</taxon>
        <taxon>Pseudomonadati</taxon>
        <taxon>Pseudomonadota</taxon>
        <taxon>Betaproteobacteria</taxon>
        <taxon>Burkholderiales</taxon>
        <taxon>Comamonadaceae</taxon>
        <taxon>Acidovorax</taxon>
    </lineage>
</organism>
<evidence type="ECO:0000256" key="3">
    <source>
        <dbReference type="ARBA" id="ARBA00022481"/>
    </source>
</evidence>
<evidence type="ECO:0000313" key="14">
    <source>
        <dbReference type="Proteomes" id="UP001501788"/>
    </source>
</evidence>
<dbReference type="CDD" id="cd06225">
    <property type="entry name" value="HAMP"/>
    <property type="match status" value="1"/>
</dbReference>
<dbReference type="Pfam" id="PF17200">
    <property type="entry name" value="sCache_2"/>
    <property type="match status" value="1"/>
</dbReference>
<keyword evidence="3" id="KW-0488">Methylation</keyword>
<accession>A0ABP8L367</accession>